<dbReference type="EMBL" id="JAVRQU010000011">
    <property type="protein sequence ID" value="KAK5697341.1"/>
    <property type="molecule type" value="Genomic_DNA"/>
</dbReference>
<dbReference type="InterPro" id="IPR008991">
    <property type="entry name" value="Translation_prot_SH3-like_sf"/>
</dbReference>
<keyword evidence="3" id="KW-0687">Ribonucleoprotein</keyword>
<evidence type="ECO:0000313" key="5">
    <source>
        <dbReference type="EMBL" id="KAK5697341.1"/>
    </source>
</evidence>
<comment type="caution">
    <text evidence="5">The sequence shown here is derived from an EMBL/GenBank/DDBJ whole genome shotgun (WGS) entry which is preliminary data.</text>
</comment>
<dbReference type="GO" id="GO:0003723">
    <property type="term" value="F:RNA binding"/>
    <property type="evidence" value="ECO:0007669"/>
    <property type="project" value="InterPro"/>
</dbReference>
<proteinExistence type="inferred from homology"/>
<dbReference type="GO" id="GO:0005840">
    <property type="term" value="C:ribosome"/>
    <property type="evidence" value="ECO:0007669"/>
    <property type="project" value="UniProtKB-KW"/>
</dbReference>
<dbReference type="AlphaFoldDB" id="A0AAN7ZMU2"/>
<dbReference type="InterPro" id="IPR005825">
    <property type="entry name" value="Ribosomal_uL24_CS"/>
</dbReference>
<dbReference type="GO" id="GO:0003735">
    <property type="term" value="F:structural constituent of ribosome"/>
    <property type="evidence" value="ECO:0007669"/>
    <property type="project" value="InterPro"/>
</dbReference>
<dbReference type="InterPro" id="IPR014722">
    <property type="entry name" value="Rib_uL2_dom2"/>
</dbReference>
<organism evidence="5 6">
    <name type="scientific">Elasticomyces elasticus</name>
    <dbReference type="NCBI Taxonomy" id="574655"/>
    <lineage>
        <taxon>Eukaryota</taxon>
        <taxon>Fungi</taxon>
        <taxon>Dikarya</taxon>
        <taxon>Ascomycota</taxon>
        <taxon>Pezizomycotina</taxon>
        <taxon>Dothideomycetes</taxon>
        <taxon>Dothideomycetidae</taxon>
        <taxon>Mycosphaerellales</taxon>
        <taxon>Teratosphaeriaceae</taxon>
        <taxon>Elasticomyces</taxon>
    </lineage>
</organism>
<dbReference type="GO" id="GO:0006412">
    <property type="term" value="P:translation"/>
    <property type="evidence" value="ECO:0007669"/>
    <property type="project" value="InterPro"/>
</dbReference>
<name>A0AAN7ZMU2_9PEZI</name>
<evidence type="ECO:0000313" key="6">
    <source>
        <dbReference type="Proteomes" id="UP001310594"/>
    </source>
</evidence>
<keyword evidence="2" id="KW-0689">Ribosomal protein</keyword>
<accession>A0AAN7ZMU2</accession>
<dbReference type="Pfam" id="PF22682">
    <property type="entry name" value="Ribosomal_uL24m-like"/>
    <property type="match status" value="1"/>
</dbReference>
<dbReference type="GO" id="GO:1990904">
    <property type="term" value="C:ribonucleoprotein complex"/>
    <property type="evidence" value="ECO:0007669"/>
    <property type="project" value="UniProtKB-KW"/>
</dbReference>
<evidence type="ECO:0000256" key="3">
    <source>
        <dbReference type="ARBA" id="ARBA00023274"/>
    </source>
</evidence>
<feature type="domain" description="KOW" evidence="4">
    <location>
        <begin position="101"/>
        <end position="128"/>
    </location>
</feature>
<comment type="similarity">
    <text evidence="1">Belongs to the universal ribosomal protein uL24 family.</text>
</comment>
<dbReference type="PANTHER" id="PTHR12903">
    <property type="entry name" value="MITOCHONDRIAL RIBOSOMAL PROTEIN L24"/>
    <property type="match status" value="1"/>
</dbReference>
<dbReference type="Proteomes" id="UP001310594">
    <property type="component" value="Unassembled WGS sequence"/>
</dbReference>
<dbReference type="InterPro" id="IPR003256">
    <property type="entry name" value="Ribosomal_uL24"/>
</dbReference>
<dbReference type="InterPro" id="IPR041988">
    <property type="entry name" value="Ribosomal_uL24_KOW"/>
</dbReference>
<evidence type="ECO:0000259" key="4">
    <source>
        <dbReference type="SMART" id="SM00739"/>
    </source>
</evidence>
<sequence length="352" mass="40909">MDKVIRQTTRAIRVKNRKIDKTAAHKERGEAWAAFQQKNRLVRANGANIKNARINRQIDHDAGHLAPRRDVGDKATTYGSMSLYDITVPELRKHLQPHWVPFSEGDRVVVLQGRDKGRIGEVTEVMRERGHVRVKGVNVIDVKVPEWMNREDNSQGEIQGVPRTVPMEDVRLVYPLPDPETGISRDVIIDRLVRVNYSFDKSKGEWTDGDRLIPGTNTLIPWPVKADPEYEDFEDDTLRITVEEQTFRPYLLYPPMPSTVIDELRNKFSRYRTRHDWQYEQKKELEDQKTEKRKELVKGMRTPLQELAESRRVKKEEEGERELSEEQLEAIGQVIAQERSKVFGAVRGRVGR</sequence>
<dbReference type="SUPFAM" id="SSF50104">
    <property type="entry name" value="Translation proteins SH3-like domain"/>
    <property type="match status" value="1"/>
</dbReference>
<evidence type="ECO:0000256" key="2">
    <source>
        <dbReference type="ARBA" id="ARBA00022980"/>
    </source>
</evidence>
<dbReference type="SMART" id="SM00739">
    <property type="entry name" value="KOW"/>
    <property type="match status" value="1"/>
</dbReference>
<protein>
    <recommendedName>
        <fullName evidence="4">KOW domain-containing protein</fullName>
    </recommendedName>
</protein>
<dbReference type="PROSITE" id="PS01108">
    <property type="entry name" value="RIBOSOMAL_L24"/>
    <property type="match status" value="1"/>
</dbReference>
<gene>
    <name evidence="5" type="ORF">LTR97_007478</name>
</gene>
<evidence type="ECO:0000256" key="1">
    <source>
        <dbReference type="ARBA" id="ARBA00010618"/>
    </source>
</evidence>
<dbReference type="Gene3D" id="2.30.30.30">
    <property type="match status" value="1"/>
</dbReference>
<reference evidence="5" key="1">
    <citation type="submission" date="2023-08" db="EMBL/GenBank/DDBJ databases">
        <title>Black Yeasts Isolated from many extreme environments.</title>
        <authorList>
            <person name="Coleine C."/>
            <person name="Stajich J.E."/>
            <person name="Selbmann L."/>
        </authorList>
    </citation>
    <scope>NUCLEOTIDE SEQUENCE</scope>
    <source>
        <strain evidence="5">CCFEE 5810</strain>
    </source>
</reference>
<dbReference type="InterPro" id="IPR005824">
    <property type="entry name" value="KOW"/>
</dbReference>
<dbReference type="CDD" id="cd06089">
    <property type="entry name" value="KOW_RPL26"/>
    <property type="match status" value="1"/>
</dbReference>